<keyword evidence="1" id="KW-0378">Hydrolase</keyword>
<dbReference type="PANTHER" id="PTHR31988">
    <property type="entry name" value="ESTERASE, PUTATIVE (DUF303)-RELATED"/>
    <property type="match status" value="1"/>
</dbReference>
<feature type="domain" description="Sialate O-acetylesterase" evidence="2">
    <location>
        <begin position="53"/>
        <end position="300"/>
    </location>
</feature>
<organism evidence="3 4">
    <name type="scientific">Fuerstiella marisgermanici</name>
    <dbReference type="NCBI Taxonomy" id="1891926"/>
    <lineage>
        <taxon>Bacteria</taxon>
        <taxon>Pseudomonadati</taxon>
        <taxon>Planctomycetota</taxon>
        <taxon>Planctomycetia</taxon>
        <taxon>Planctomycetales</taxon>
        <taxon>Planctomycetaceae</taxon>
        <taxon>Fuerstiella</taxon>
    </lineage>
</organism>
<name>A0A1P8WHE0_9PLAN</name>
<dbReference type="InterPro" id="IPR052940">
    <property type="entry name" value="Carb_Esterase_6"/>
</dbReference>
<dbReference type="KEGG" id="fmr:Fuma_03090"/>
<keyword evidence="4" id="KW-1185">Reference proteome</keyword>
<dbReference type="PANTHER" id="PTHR31988:SF19">
    <property type="entry name" value="9-O-ACETYL-N-ACETYLNEURAMINIC ACID DEACETYLASE-RELATED"/>
    <property type="match status" value="1"/>
</dbReference>
<evidence type="ECO:0000313" key="3">
    <source>
        <dbReference type="EMBL" id="APZ93472.1"/>
    </source>
</evidence>
<evidence type="ECO:0000313" key="4">
    <source>
        <dbReference type="Proteomes" id="UP000187735"/>
    </source>
</evidence>
<dbReference type="GO" id="GO:0016788">
    <property type="term" value="F:hydrolase activity, acting on ester bonds"/>
    <property type="evidence" value="ECO:0007669"/>
    <property type="project" value="UniProtKB-ARBA"/>
</dbReference>
<dbReference type="Proteomes" id="UP000187735">
    <property type="component" value="Chromosome"/>
</dbReference>
<dbReference type="Gene3D" id="3.40.50.1110">
    <property type="entry name" value="SGNH hydrolase"/>
    <property type="match status" value="1"/>
</dbReference>
<dbReference type="InterPro" id="IPR005181">
    <property type="entry name" value="SASA"/>
</dbReference>
<sequence>MRPLDRAQPDWLLIDSRPMNIPSTLASLIAFAVTLIGSAVADPAHTAGRKPLLVYILAGQSNMEGHAEVRVMDYMSEDPATAPLLAAMKDEDSRHRTIDDTWISFLTGENGRIDGGNREVYGQLTTGYGSQGGRDYSKPGRKIGPELAFGITLQQHLKQPILIIKAAWGGQSLYSDFRSPSSGPYEFNEANAKRFDTQEKKQKLREATGRRYRQMVEHVDAVLKDLKRVVPDYDEASGFQLAGFVWFQGFNDMVDRSTYPNRDQPGGFDRYAEWLANLIRDLRKDLEAPELPVVIGVMGVSGPLELVPDRYRSTHTEFRRAMAAPAILPEFEGTVAAVQTAPYWDVALGAIDTKREQMRSKAHSLRTKNSNHENADGSMTPEDIQRFMREYERTLFTKEERDLEQRAKSNAGYHYLGSAKTYSQIGQAFANAMLQLSKP</sequence>
<gene>
    <name evidence="3" type="ORF">Fuma_03090</name>
</gene>
<proteinExistence type="predicted"/>
<evidence type="ECO:0000256" key="1">
    <source>
        <dbReference type="ARBA" id="ARBA00022801"/>
    </source>
</evidence>
<protein>
    <recommendedName>
        <fullName evidence="2">Sialate O-acetylesterase domain-containing protein</fullName>
    </recommendedName>
</protein>
<accession>A0A1P8WHE0</accession>
<evidence type="ECO:0000259" key="2">
    <source>
        <dbReference type="Pfam" id="PF03629"/>
    </source>
</evidence>
<dbReference type="STRING" id="1891926.Fuma_03090"/>
<dbReference type="EMBL" id="CP017641">
    <property type="protein sequence ID" value="APZ93472.1"/>
    <property type="molecule type" value="Genomic_DNA"/>
</dbReference>
<dbReference type="InterPro" id="IPR036514">
    <property type="entry name" value="SGNH_hydro_sf"/>
</dbReference>
<dbReference type="SUPFAM" id="SSF52266">
    <property type="entry name" value="SGNH hydrolase"/>
    <property type="match status" value="1"/>
</dbReference>
<dbReference type="AlphaFoldDB" id="A0A1P8WHE0"/>
<dbReference type="Pfam" id="PF03629">
    <property type="entry name" value="SASA"/>
    <property type="match status" value="1"/>
</dbReference>
<reference evidence="3 4" key="1">
    <citation type="journal article" date="2016" name="Front. Microbiol.">
        <title>Fuerstia marisgermanicae gen. nov., sp. nov., an Unusual Member of the Phylum Planctomycetes from the German Wadden Sea.</title>
        <authorList>
            <person name="Kohn T."/>
            <person name="Heuer A."/>
            <person name="Jogler M."/>
            <person name="Vollmers J."/>
            <person name="Boedeker C."/>
            <person name="Bunk B."/>
            <person name="Rast P."/>
            <person name="Borchert D."/>
            <person name="Glockner I."/>
            <person name="Freese H.M."/>
            <person name="Klenk H.P."/>
            <person name="Overmann J."/>
            <person name="Kaster A.K."/>
            <person name="Rohde M."/>
            <person name="Wiegand S."/>
            <person name="Jogler C."/>
        </authorList>
    </citation>
    <scope>NUCLEOTIDE SEQUENCE [LARGE SCALE GENOMIC DNA]</scope>
    <source>
        <strain evidence="3 4">NH11</strain>
    </source>
</reference>